<dbReference type="Ensembl" id="ENSCPGT00000010335.1">
    <property type="protein sequence ID" value="ENSCPGP00000009418.1"/>
    <property type="gene ID" value="ENSCPGG00000006696.1"/>
</dbReference>
<evidence type="ECO:0000256" key="6">
    <source>
        <dbReference type="ARBA" id="ARBA00022763"/>
    </source>
</evidence>
<dbReference type="CDD" id="cd22264">
    <property type="entry name" value="UDM1_RNF169"/>
    <property type="match status" value="1"/>
</dbReference>
<keyword evidence="8" id="KW-0833">Ubl conjugation pathway</keyword>
<evidence type="ECO:0000256" key="2">
    <source>
        <dbReference type="ARBA" id="ARBA00004123"/>
    </source>
</evidence>
<evidence type="ECO:0000256" key="12">
    <source>
        <dbReference type="SAM" id="MobiDB-lite"/>
    </source>
</evidence>
<evidence type="ECO:0000256" key="11">
    <source>
        <dbReference type="PROSITE-ProRule" id="PRU00175"/>
    </source>
</evidence>
<feature type="domain" description="RING-type" evidence="13">
    <location>
        <begin position="83"/>
        <end position="122"/>
    </location>
</feature>
<dbReference type="PROSITE" id="PS50089">
    <property type="entry name" value="ZF_RING_2"/>
    <property type="match status" value="1"/>
</dbReference>
<dbReference type="InterPro" id="IPR001841">
    <property type="entry name" value="Znf_RING"/>
</dbReference>
<dbReference type="GO" id="GO:0006302">
    <property type="term" value="P:double-strand break repair"/>
    <property type="evidence" value="ECO:0007669"/>
    <property type="project" value="TreeGrafter"/>
</dbReference>
<evidence type="ECO:0000256" key="7">
    <source>
        <dbReference type="ARBA" id="ARBA00022771"/>
    </source>
</evidence>
<keyword evidence="7 11" id="KW-0863">Zinc-finger</keyword>
<evidence type="ECO:0000256" key="1">
    <source>
        <dbReference type="ARBA" id="ARBA00000900"/>
    </source>
</evidence>
<evidence type="ECO:0000256" key="9">
    <source>
        <dbReference type="ARBA" id="ARBA00022833"/>
    </source>
</evidence>
<keyword evidence="9" id="KW-0862">Zinc</keyword>
<comment type="catalytic activity">
    <reaction evidence="1">
        <text>S-ubiquitinyl-[E2 ubiquitin-conjugating enzyme]-L-cysteine + [acceptor protein]-L-lysine = [E2 ubiquitin-conjugating enzyme]-L-cysteine + N(6)-ubiquitinyl-[acceptor protein]-L-lysine.</text>
        <dbReference type="EC" id="2.3.2.27"/>
    </reaction>
</comment>
<evidence type="ECO:0000313" key="15">
    <source>
        <dbReference type="Proteomes" id="UP000694419"/>
    </source>
</evidence>
<dbReference type="Gene3D" id="3.30.40.10">
    <property type="entry name" value="Zinc/RING finger domain, C3HC4 (zinc finger)"/>
    <property type="match status" value="1"/>
</dbReference>
<organism evidence="14 15">
    <name type="scientific">Calidris pygmaea</name>
    <name type="common">Spoon-billed sandpiper</name>
    <dbReference type="NCBI Taxonomy" id="425635"/>
    <lineage>
        <taxon>Eukaryota</taxon>
        <taxon>Metazoa</taxon>
        <taxon>Chordata</taxon>
        <taxon>Craniata</taxon>
        <taxon>Vertebrata</taxon>
        <taxon>Euteleostomi</taxon>
        <taxon>Archelosauria</taxon>
        <taxon>Archosauria</taxon>
        <taxon>Dinosauria</taxon>
        <taxon>Saurischia</taxon>
        <taxon>Theropoda</taxon>
        <taxon>Coelurosauria</taxon>
        <taxon>Aves</taxon>
        <taxon>Neognathae</taxon>
        <taxon>Neoaves</taxon>
        <taxon>Charadriiformes</taxon>
        <taxon>Scolopacidae</taxon>
        <taxon>Calidris</taxon>
    </lineage>
</organism>
<dbReference type="SUPFAM" id="SSF57850">
    <property type="entry name" value="RING/U-box"/>
    <property type="match status" value="1"/>
</dbReference>
<feature type="compositionally biased region" description="Basic and acidic residues" evidence="12">
    <location>
        <begin position="16"/>
        <end position="25"/>
    </location>
</feature>
<dbReference type="PANTHER" id="PTHR23328:SF2">
    <property type="entry name" value="E3 UBIQUITIN-PROTEIN LIGASE RNF169"/>
    <property type="match status" value="1"/>
</dbReference>
<sequence>MNYVAGGRGRAPQRSEPSKCVREKMAAAAAAGPGGRAAVPARRGRRRRGRAGSTAAAAAVEEEEEEEEEEEDDDEAVLGVAECPVCRQALAEAVTPPCRHSFCLACFQRCLQGPGLCCPLCRSRLSTWARRQQARAERTRPAFHFIFRAPIKLSKPGELREEYENQLRKLREEKLQEEKASEDPIHKFILDDVDGGKRKMEEQQKKEESLAFKVNQECFPERLSDSENEEPFQGKQPHRSAFVSKTSAYSFAFLSGNLTAKVERSRSCNDTIQERSKSRQRSTPANKTKVPPVTSTSTPLVGVLSSTQNNRCLSAPDLTAEKRPVLNPVSSLSALHKPERSISPESNDSISEELNHFKPIVCSPCTPPKRLPDGRVLSPLIIKSTPRNLNRSLQKPTTYEASPRILKKWEQIFQERQIKKTLSKATLTSLASEPGEDVIVPDITNSSSCTKEQPQVQDDHLPPDTTGDPRPELDFFPSISETKPARGSGKSRASQALTTEDNAAEPDARSNVTSLNTRVSEVPDLKVNAFMDKSCLSLGPKMLSRRLMGVSASLPDNSTLGVPVKTSGKKQLKYLNNSELINVQNNTCGSVENIIGEQPPSLRRGRKRRCKTKHLEHNGSVKRLRHGAGEGGLAPEDRLVREMEQKLQQEEEDRRLALHLQRIFDSENRTVDRRKVRVDRYLLRSKSTLGAK</sequence>
<feature type="compositionally biased region" description="Basic and acidic residues" evidence="12">
    <location>
        <begin position="264"/>
        <end position="277"/>
    </location>
</feature>
<evidence type="ECO:0000256" key="8">
    <source>
        <dbReference type="ARBA" id="ARBA00022786"/>
    </source>
</evidence>
<dbReference type="PANTHER" id="PTHR23328">
    <property type="entry name" value="RING-TYPE DOMAIN-CONTAINING PROTEIN"/>
    <property type="match status" value="1"/>
</dbReference>
<dbReference type="CDD" id="cd21951">
    <property type="entry name" value="MIU_RNF169_C"/>
    <property type="match status" value="1"/>
</dbReference>
<feature type="compositionally biased region" description="Polar residues" evidence="12">
    <location>
        <begin position="491"/>
        <end position="501"/>
    </location>
</feature>
<evidence type="ECO:0000313" key="14">
    <source>
        <dbReference type="Ensembl" id="ENSCPGP00000009418.1"/>
    </source>
</evidence>
<evidence type="ECO:0000256" key="5">
    <source>
        <dbReference type="ARBA" id="ARBA00022723"/>
    </source>
</evidence>
<dbReference type="SMART" id="SM00184">
    <property type="entry name" value="RING"/>
    <property type="match status" value="1"/>
</dbReference>
<feature type="region of interest" description="Disordered" evidence="12">
    <location>
        <begin position="437"/>
        <end position="515"/>
    </location>
</feature>
<feature type="compositionally biased region" description="Low complexity" evidence="12">
    <location>
        <begin position="290"/>
        <end position="301"/>
    </location>
</feature>
<dbReference type="InterPro" id="IPR051657">
    <property type="entry name" value="RNF168/RNF169_E3_ubiq-ligase"/>
</dbReference>
<feature type="compositionally biased region" description="Polar residues" evidence="12">
    <location>
        <begin position="443"/>
        <end position="456"/>
    </location>
</feature>
<evidence type="ECO:0000259" key="13">
    <source>
        <dbReference type="PROSITE" id="PS50089"/>
    </source>
</evidence>
<dbReference type="InterPro" id="IPR013083">
    <property type="entry name" value="Znf_RING/FYVE/PHD"/>
</dbReference>
<proteinExistence type="predicted"/>
<dbReference type="Pfam" id="PF00097">
    <property type="entry name" value="zf-C3HC4"/>
    <property type="match status" value="1"/>
</dbReference>
<reference evidence="14" key="2">
    <citation type="submission" date="2025-09" db="UniProtKB">
        <authorList>
            <consortium name="Ensembl"/>
        </authorList>
    </citation>
    <scope>IDENTIFICATION</scope>
</reference>
<feature type="compositionally biased region" description="Acidic residues" evidence="12">
    <location>
        <begin position="60"/>
        <end position="75"/>
    </location>
</feature>
<keyword evidence="10" id="KW-0539">Nucleus</keyword>
<evidence type="ECO:0000256" key="4">
    <source>
        <dbReference type="ARBA" id="ARBA00022679"/>
    </source>
</evidence>
<feature type="compositionally biased region" description="Basic and acidic residues" evidence="12">
    <location>
        <begin position="457"/>
        <end position="473"/>
    </location>
</feature>
<keyword evidence="6" id="KW-0227">DNA damage</keyword>
<protein>
    <recommendedName>
        <fullName evidence="3">RING-type E3 ubiquitin transferase</fullName>
        <ecNumber evidence="3">2.3.2.27</ecNumber>
    </recommendedName>
</protein>
<dbReference type="GO" id="GO:0031491">
    <property type="term" value="F:nucleosome binding"/>
    <property type="evidence" value="ECO:0007669"/>
    <property type="project" value="TreeGrafter"/>
</dbReference>
<dbReference type="Proteomes" id="UP000694419">
    <property type="component" value="Unplaced"/>
</dbReference>
<evidence type="ECO:0000256" key="10">
    <source>
        <dbReference type="ARBA" id="ARBA00023242"/>
    </source>
</evidence>
<name>A0A8C3JN88_9CHAR</name>
<dbReference type="GO" id="GO:0008270">
    <property type="term" value="F:zinc ion binding"/>
    <property type="evidence" value="ECO:0007669"/>
    <property type="project" value="UniProtKB-KW"/>
</dbReference>
<keyword evidence="5" id="KW-0479">Metal-binding</keyword>
<dbReference type="GO" id="GO:0061630">
    <property type="term" value="F:ubiquitin protein ligase activity"/>
    <property type="evidence" value="ECO:0007669"/>
    <property type="project" value="UniProtKB-EC"/>
</dbReference>
<comment type="subcellular location">
    <subcellularLocation>
        <location evidence="2">Nucleus</location>
    </subcellularLocation>
</comment>
<dbReference type="EC" id="2.3.2.27" evidence="3"/>
<feature type="region of interest" description="Disordered" evidence="12">
    <location>
        <begin position="1"/>
        <end position="75"/>
    </location>
</feature>
<accession>A0A8C3JN88</accession>
<dbReference type="InterPro" id="IPR018957">
    <property type="entry name" value="Znf_C3HC4_RING-type"/>
</dbReference>
<dbReference type="GO" id="GO:0035861">
    <property type="term" value="C:site of double-strand break"/>
    <property type="evidence" value="ECO:0007669"/>
    <property type="project" value="TreeGrafter"/>
</dbReference>
<feature type="compositionally biased region" description="Low complexity" evidence="12">
    <location>
        <begin position="26"/>
        <end position="41"/>
    </location>
</feature>
<evidence type="ECO:0000256" key="3">
    <source>
        <dbReference type="ARBA" id="ARBA00012483"/>
    </source>
</evidence>
<dbReference type="AlphaFoldDB" id="A0A8C3JN88"/>
<dbReference type="GO" id="GO:0005634">
    <property type="term" value="C:nucleus"/>
    <property type="evidence" value="ECO:0007669"/>
    <property type="project" value="UniProtKB-SubCell"/>
</dbReference>
<keyword evidence="15" id="KW-1185">Reference proteome</keyword>
<feature type="region of interest" description="Disordered" evidence="12">
    <location>
        <begin position="264"/>
        <end position="301"/>
    </location>
</feature>
<keyword evidence="4" id="KW-0808">Transferase</keyword>
<reference evidence="14" key="1">
    <citation type="submission" date="2025-08" db="UniProtKB">
        <authorList>
            <consortium name="Ensembl"/>
        </authorList>
    </citation>
    <scope>IDENTIFICATION</scope>
</reference>